<gene>
    <name evidence="3" type="ORF">V1264_006688</name>
</gene>
<feature type="compositionally biased region" description="Low complexity" evidence="1">
    <location>
        <begin position="124"/>
        <end position="138"/>
    </location>
</feature>
<dbReference type="AlphaFoldDB" id="A0AAN9AYF8"/>
<feature type="region of interest" description="Disordered" evidence="1">
    <location>
        <begin position="115"/>
        <end position="256"/>
    </location>
</feature>
<sequence length="374" mass="41289">MAPERDSELSKHETDVLLGLYSGCECLWNTKSADYNVRAIRLGALRTIVNGMRLEMGKDLTVEKVQSLLQSLQSVYEKELQKVMTGETNPTRTYKSEWRWFLFLDSFIRNHVLQKDSQPEPVNSKDMSSSSSKAAADNGGDDDTDDDAGHGVDSSQEDRFDTATRQTARSRPVRASRKHRAARVVNGDGESGDDDNWQPSPSSRHSPRKKQKTSVSSVGDSVRESTRRSSGSKCASKSSNGYPRGQAEDSASVDSRRISAQMAESLRSVQTLLAKTLSDHDQPSMVFARHITNELDLIPDYVQRKQCMLDIQRVILRYQAGHGKAVNVKAERGCEDVGKDSGVVITGSEPAASSSADIHQVDESLPLYFDLQSG</sequence>
<evidence type="ECO:0000256" key="1">
    <source>
        <dbReference type="SAM" id="MobiDB-lite"/>
    </source>
</evidence>
<feature type="compositionally biased region" description="Low complexity" evidence="1">
    <location>
        <begin position="229"/>
        <end position="239"/>
    </location>
</feature>
<keyword evidence="4" id="KW-1185">Reference proteome</keyword>
<name>A0AAN9AYF8_9CAEN</name>
<reference evidence="3 4" key="1">
    <citation type="submission" date="2024-02" db="EMBL/GenBank/DDBJ databases">
        <title>Chromosome-scale genome assembly of the rough periwinkle Littorina saxatilis.</title>
        <authorList>
            <person name="De Jode A."/>
            <person name="Faria R."/>
            <person name="Formenti G."/>
            <person name="Sims Y."/>
            <person name="Smith T.P."/>
            <person name="Tracey A."/>
            <person name="Wood J.M.D."/>
            <person name="Zagrodzka Z.B."/>
            <person name="Johannesson K."/>
            <person name="Butlin R.K."/>
            <person name="Leder E.H."/>
        </authorList>
    </citation>
    <scope>NUCLEOTIDE SEQUENCE [LARGE SCALE GENOMIC DNA]</scope>
    <source>
        <strain evidence="3">Snail1</strain>
        <tissue evidence="3">Muscle</tissue>
    </source>
</reference>
<dbReference type="Proteomes" id="UP001374579">
    <property type="component" value="Unassembled WGS sequence"/>
</dbReference>
<dbReference type="Pfam" id="PF10545">
    <property type="entry name" value="MADF_DNA_bdg"/>
    <property type="match status" value="1"/>
</dbReference>
<evidence type="ECO:0000313" key="4">
    <source>
        <dbReference type="Proteomes" id="UP001374579"/>
    </source>
</evidence>
<accession>A0AAN9AYF8</accession>
<protein>
    <recommendedName>
        <fullName evidence="2">MADF domain-containing protein</fullName>
    </recommendedName>
</protein>
<proteinExistence type="predicted"/>
<organism evidence="3 4">
    <name type="scientific">Littorina saxatilis</name>
    <dbReference type="NCBI Taxonomy" id="31220"/>
    <lineage>
        <taxon>Eukaryota</taxon>
        <taxon>Metazoa</taxon>
        <taxon>Spiralia</taxon>
        <taxon>Lophotrochozoa</taxon>
        <taxon>Mollusca</taxon>
        <taxon>Gastropoda</taxon>
        <taxon>Caenogastropoda</taxon>
        <taxon>Littorinimorpha</taxon>
        <taxon>Littorinoidea</taxon>
        <taxon>Littorinidae</taxon>
        <taxon>Littorina</taxon>
    </lineage>
</organism>
<dbReference type="EMBL" id="JBAMIC010000018">
    <property type="protein sequence ID" value="KAK7095256.1"/>
    <property type="molecule type" value="Genomic_DNA"/>
</dbReference>
<dbReference type="PANTHER" id="PTHR21505">
    <property type="entry name" value="MADF DOMAIN-CONTAINING PROTEIN-RELATED"/>
    <property type="match status" value="1"/>
</dbReference>
<evidence type="ECO:0000259" key="2">
    <source>
        <dbReference type="Pfam" id="PF10545"/>
    </source>
</evidence>
<feature type="domain" description="MADF" evidence="2">
    <location>
        <begin position="18"/>
        <end position="101"/>
    </location>
</feature>
<evidence type="ECO:0000313" key="3">
    <source>
        <dbReference type="EMBL" id="KAK7095256.1"/>
    </source>
</evidence>
<dbReference type="PANTHER" id="PTHR21505:SF12">
    <property type="entry name" value="MADF DOMAIN-CONTAINING PROTEIN-RELATED"/>
    <property type="match status" value="1"/>
</dbReference>
<comment type="caution">
    <text evidence="3">The sequence shown here is derived from an EMBL/GenBank/DDBJ whole genome shotgun (WGS) entry which is preliminary data.</text>
</comment>
<feature type="compositionally biased region" description="Basic residues" evidence="1">
    <location>
        <begin position="171"/>
        <end position="182"/>
    </location>
</feature>
<dbReference type="InterPro" id="IPR006578">
    <property type="entry name" value="MADF-dom"/>
</dbReference>